<dbReference type="SUPFAM" id="SSF56672">
    <property type="entry name" value="DNA/RNA polymerases"/>
    <property type="match status" value="1"/>
</dbReference>
<evidence type="ECO:0000256" key="4">
    <source>
        <dbReference type="ARBA" id="ARBA00022695"/>
    </source>
</evidence>
<dbReference type="Gene3D" id="3.90.1600.10">
    <property type="entry name" value="Palm domain of DNA polymerase"/>
    <property type="match status" value="2"/>
</dbReference>
<keyword evidence="3" id="KW-0808">Transferase</keyword>
<evidence type="ECO:0000256" key="7">
    <source>
        <dbReference type="ARBA" id="ARBA00023125"/>
    </source>
</evidence>
<evidence type="ECO:0000256" key="8">
    <source>
        <dbReference type="ARBA" id="ARBA00049244"/>
    </source>
</evidence>
<comment type="caution">
    <text evidence="10">The sequence shown here is derived from an EMBL/GenBank/DDBJ whole genome shotgun (WGS) entry which is preliminary data.</text>
</comment>
<dbReference type="AlphaFoldDB" id="X1TM88"/>
<dbReference type="GO" id="GO:0003677">
    <property type="term" value="F:DNA binding"/>
    <property type="evidence" value="ECO:0007669"/>
    <property type="project" value="UniProtKB-KW"/>
</dbReference>
<proteinExistence type="inferred from homology"/>
<comment type="catalytic activity">
    <reaction evidence="8">
        <text>DNA(n) + a 2'-deoxyribonucleoside 5'-triphosphate = DNA(n+1) + diphosphate</text>
        <dbReference type="Rhea" id="RHEA:22508"/>
        <dbReference type="Rhea" id="RHEA-COMP:17339"/>
        <dbReference type="Rhea" id="RHEA-COMP:17340"/>
        <dbReference type="ChEBI" id="CHEBI:33019"/>
        <dbReference type="ChEBI" id="CHEBI:61560"/>
        <dbReference type="ChEBI" id="CHEBI:173112"/>
        <dbReference type="EC" id="2.7.7.7"/>
    </reaction>
</comment>
<dbReference type="Pfam" id="PF03175">
    <property type="entry name" value="DNA_pol_B_2"/>
    <property type="match status" value="1"/>
</dbReference>
<evidence type="ECO:0000256" key="2">
    <source>
        <dbReference type="ARBA" id="ARBA00012417"/>
    </source>
</evidence>
<comment type="similarity">
    <text evidence="1">Belongs to the DNA polymerase type-B family.</text>
</comment>
<dbReference type="Gene3D" id="1.10.287.690">
    <property type="entry name" value="Helix hairpin bin"/>
    <property type="match status" value="1"/>
</dbReference>
<dbReference type="PANTHER" id="PTHR33568:SF3">
    <property type="entry name" value="DNA-DIRECTED DNA POLYMERASE"/>
    <property type="match status" value="1"/>
</dbReference>
<dbReference type="GO" id="GO:0000166">
    <property type="term" value="F:nucleotide binding"/>
    <property type="evidence" value="ECO:0007669"/>
    <property type="project" value="InterPro"/>
</dbReference>
<dbReference type="GO" id="GO:0006260">
    <property type="term" value="P:DNA replication"/>
    <property type="evidence" value="ECO:0007669"/>
    <property type="project" value="UniProtKB-KW"/>
</dbReference>
<accession>X1TM88</accession>
<reference evidence="10" key="1">
    <citation type="journal article" date="2014" name="Front. Microbiol.">
        <title>High frequency of phylogenetically diverse reductive dehalogenase-homologous genes in deep subseafloor sedimentary metagenomes.</title>
        <authorList>
            <person name="Kawai M."/>
            <person name="Futagami T."/>
            <person name="Toyoda A."/>
            <person name="Takaki Y."/>
            <person name="Nishi S."/>
            <person name="Hori S."/>
            <person name="Arai W."/>
            <person name="Tsubouchi T."/>
            <person name="Morono Y."/>
            <person name="Uchiyama I."/>
            <person name="Ito T."/>
            <person name="Fujiyama A."/>
            <person name="Inagaki F."/>
            <person name="Takami H."/>
        </authorList>
    </citation>
    <scope>NUCLEOTIDE SEQUENCE</scope>
    <source>
        <strain evidence="10">Expedition CK06-06</strain>
    </source>
</reference>
<dbReference type="InterPro" id="IPR023211">
    <property type="entry name" value="DNA_pol_palm_dom_sf"/>
</dbReference>
<name>X1TM88_9ZZZZ</name>
<feature type="non-terminal residue" evidence="10">
    <location>
        <position position="1"/>
    </location>
</feature>
<evidence type="ECO:0000256" key="3">
    <source>
        <dbReference type="ARBA" id="ARBA00022679"/>
    </source>
</evidence>
<dbReference type="InterPro" id="IPR017964">
    <property type="entry name" value="DNA-dir_DNA_pol_B_CS"/>
</dbReference>
<dbReference type="EC" id="2.7.7.7" evidence="2"/>
<dbReference type="InterPro" id="IPR004868">
    <property type="entry name" value="DNA-dir_DNA_pol_B_mt/vir"/>
</dbReference>
<dbReference type="PROSITE" id="PS00116">
    <property type="entry name" value="DNA_POLYMERASE_B"/>
    <property type="match status" value="1"/>
</dbReference>
<keyword evidence="7" id="KW-0238">DNA-binding</keyword>
<dbReference type="PANTHER" id="PTHR33568">
    <property type="entry name" value="DNA POLYMERASE"/>
    <property type="match status" value="1"/>
</dbReference>
<sequence length="364" mass="41505">ALTKASQAFTAYRHRFTDGSVFIHSESEIHSLERAAYMGGRVECFFIGQATGGPFISLDVNSMYPFVMKQYSYPVKLLRVTHSPTFLFISEVLKSYGVIAEVEISTTDPVYAVRVKHKTIFPVGEFTATLCSEGLRYAFSHGHITKINKAAIYQMEDIFTKYVNFMYRLRNKYRREQNDVMELLSKYMLNALYGKFAQLAIISDKEDISGSEDYSREIIFNLTTGRNLTVTRMMNTQVTQRMEGEGKNSNVAIAAHITENARLLLWEIIKQVGTDKMLYCDTDSVKIRASDAHLINWPKHKTRLGALKIESTSEKLYIEGAKNYRTESGRRIKGIPESAKEVAPGVFSYRWFAGQVTHLQKNIK</sequence>
<evidence type="ECO:0000256" key="5">
    <source>
        <dbReference type="ARBA" id="ARBA00022705"/>
    </source>
</evidence>
<evidence type="ECO:0000313" key="10">
    <source>
        <dbReference type="EMBL" id="GAI81159.1"/>
    </source>
</evidence>
<dbReference type="InterPro" id="IPR043502">
    <property type="entry name" value="DNA/RNA_pol_sf"/>
</dbReference>
<evidence type="ECO:0000256" key="6">
    <source>
        <dbReference type="ARBA" id="ARBA00022932"/>
    </source>
</evidence>
<dbReference type="InterPro" id="IPR006172">
    <property type="entry name" value="DNA-dir_DNA_pol_B"/>
</dbReference>
<gene>
    <name evidence="10" type="ORF">S12H4_16818</name>
</gene>
<feature type="non-terminal residue" evidence="10">
    <location>
        <position position="364"/>
    </location>
</feature>
<dbReference type="EMBL" id="BARW01008164">
    <property type="protein sequence ID" value="GAI81159.1"/>
    <property type="molecule type" value="Genomic_DNA"/>
</dbReference>
<evidence type="ECO:0000259" key="9">
    <source>
        <dbReference type="Pfam" id="PF03175"/>
    </source>
</evidence>
<dbReference type="GO" id="GO:0003887">
    <property type="term" value="F:DNA-directed DNA polymerase activity"/>
    <property type="evidence" value="ECO:0007669"/>
    <property type="project" value="UniProtKB-KW"/>
</dbReference>
<keyword evidence="4" id="KW-0548">Nucleotidyltransferase</keyword>
<dbReference type="PRINTS" id="PR00106">
    <property type="entry name" value="DNAPOLB"/>
</dbReference>
<feature type="domain" description="DNA-directed DNA polymerase family B mitochondria/virus" evidence="9">
    <location>
        <begin position="2"/>
        <end position="265"/>
    </location>
</feature>
<keyword evidence="5" id="KW-0235">DNA replication</keyword>
<organism evidence="10">
    <name type="scientific">marine sediment metagenome</name>
    <dbReference type="NCBI Taxonomy" id="412755"/>
    <lineage>
        <taxon>unclassified sequences</taxon>
        <taxon>metagenomes</taxon>
        <taxon>ecological metagenomes</taxon>
    </lineage>
</organism>
<keyword evidence="6" id="KW-0239">DNA-directed DNA polymerase</keyword>
<protein>
    <recommendedName>
        <fullName evidence="2">DNA-directed DNA polymerase</fullName>
        <ecNumber evidence="2">2.7.7.7</ecNumber>
    </recommendedName>
</protein>
<evidence type="ECO:0000256" key="1">
    <source>
        <dbReference type="ARBA" id="ARBA00005755"/>
    </source>
</evidence>